<dbReference type="EMBL" id="VSRR010083347">
    <property type="protein sequence ID" value="MPC90130.1"/>
    <property type="molecule type" value="Genomic_DNA"/>
</dbReference>
<organism evidence="1 2">
    <name type="scientific">Portunus trituberculatus</name>
    <name type="common">Swimming crab</name>
    <name type="synonym">Neptunus trituberculatus</name>
    <dbReference type="NCBI Taxonomy" id="210409"/>
    <lineage>
        <taxon>Eukaryota</taxon>
        <taxon>Metazoa</taxon>
        <taxon>Ecdysozoa</taxon>
        <taxon>Arthropoda</taxon>
        <taxon>Crustacea</taxon>
        <taxon>Multicrustacea</taxon>
        <taxon>Malacostraca</taxon>
        <taxon>Eumalacostraca</taxon>
        <taxon>Eucarida</taxon>
        <taxon>Decapoda</taxon>
        <taxon>Pleocyemata</taxon>
        <taxon>Brachyura</taxon>
        <taxon>Eubrachyura</taxon>
        <taxon>Portunoidea</taxon>
        <taxon>Portunidae</taxon>
        <taxon>Portuninae</taxon>
        <taxon>Portunus</taxon>
    </lineage>
</organism>
<name>A0A5B7J026_PORTR</name>
<dbReference type="AlphaFoldDB" id="A0A5B7J026"/>
<accession>A0A5B7J026</accession>
<protein>
    <submittedName>
        <fullName evidence="1">Uncharacterized protein</fullName>
    </submittedName>
</protein>
<proteinExistence type="predicted"/>
<evidence type="ECO:0000313" key="1">
    <source>
        <dbReference type="EMBL" id="MPC90130.1"/>
    </source>
</evidence>
<reference evidence="1 2" key="1">
    <citation type="submission" date="2019-05" db="EMBL/GenBank/DDBJ databases">
        <title>Another draft genome of Portunus trituberculatus and its Hox gene families provides insights of decapod evolution.</title>
        <authorList>
            <person name="Jeong J.-H."/>
            <person name="Song I."/>
            <person name="Kim S."/>
            <person name="Choi T."/>
            <person name="Kim D."/>
            <person name="Ryu S."/>
            <person name="Kim W."/>
        </authorList>
    </citation>
    <scope>NUCLEOTIDE SEQUENCE [LARGE SCALE GENOMIC DNA]</scope>
    <source>
        <tissue evidence="1">Muscle</tissue>
    </source>
</reference>
<dbReference type="Proteomes" id="UP000324222">
    <property type="component" value="Unassembled WGS sequence"/>
</dbReference>
<keyword evidence="2" id="KW-1185">Reference proteome</keyword>
<evidence type="ECO:0000313" key="2">
    <source>
        <dbReference type="Proteomes" id="UP000324222"/>
    </source>
</evidence>
<sequence length="51" mass="5515">MVRQPTPAGSMARTATCRAPQLTFSSTALLESLSSSFASHSPPSWITQWFS</sequence>
<comment type="caution">
    <text evidence="1">The sequence shown here is derived from an EMBL/GenBank/DDBJ whole genome shotgun (WGS) entry which is preliminary data.</text>
</comment>
<gene>
    <name evidence="1" type="ORF">E2C01_085099</name>
</gene>